<accession>A0ABY6A2J7</accession>
<dbReference type="EMBL" id="CP104377">
    <property type="protein sequence ID" value="UXC20515.1"/>
    <property type="molecule type" value="Genomic_DNA"/>
</dbReference>
<evidence type="ECO:0000313" key="2">
    <source>
        <dbReference type="Proteomes" id="UP001058290"/>
    </source>
</evidence>
<reference evidence="1" key="1">
    <citation type="submission" date="2022-09" db="EMBL/GenBank/DDBJ databases">
        <title>Bacterial diversity in gut of crayfish and pufferfish.</title>
        <authorList>
            <person name="Huang Y."/>
        </authorList>
    </citation>
    <scope>NUCLEOTIDE SEQUENCE</scope>
    <source>
        <strain evidence="1">PR12</strain>
    </source>
</reference>
<dbReference type="RefSeq" id="WP_260720177.1">
    <property type="nucleotide sequence ID" value="NZ_CP104377.1"/>
</dbReference>
<sequence>MSCTGYTYMECASTVISQHAEHANSEEVFALRDLLDTYYESTDKPIKPAGSGDGPVAGTYADLSKIMSLFHSVNQDERSDQILHGVNYLMMSAKRIVDGDEGVLE</sequence>
<dbReference type="Proteomes" id="UP001058290">
    <property type="component" value="Chromosome"/>
</dbReference>
<keyword evidence="2" id="KW-1185">Reference proteome</keyword>
<proteinExistence type="predicted"/>
<evidence type="ECO:0000313" key="1">
    <source>
        <dbReference type="EMBL" id="UXC20515.1"/>
    </source>
</evidence>
<protein>
    <submittedName>
        <fullName evidence="1">Uncharacterized protein</fullName>
    </submittedName>
</protein>
<gene>
    <name evidence="1" type="ORF">N4T19_10575</name>
</gene>
<name>A0ABY6A2J7_9BURK</name>
<organism evidence="1 2">
    <name type="scientific">Comamonas squillarum</name>
    <dbReference type="NCBI Taxonomy" id="2977320"/>
    <lineage>
        <taxon>Bacteria</taxon>
        <taxon>Pseudomonadati</taxon>
        <taxon>Pseudomonadota</taxon>
        <taxon>Betaproteobacteria</taxon>
        <taxon>Burkholderiales</taxon>
        <taxon>Comamonadaceae</taxon>
        <taxon>Comamonas</taxon>
    </lineage>
</organism>